<evidence type="ECO:0000313" key="1">
    <source>
        <dbReference type="EMBL" id="KAE8393301.1"/>
    </source>
</evidence>
<dbReference type="OrthoDB" id="4358152at2759"/>
<dbReference type="AlphaFoldDB" id="A0A5N7CGJ0"/>
<dbReference type="EMBL" id="ML735230">
    <property type="protein sequence ID" value="KAE8393301.1"/>
    <property type="molecule type" value="Genomic_DNA"/>
</dbReference>
<accession>A0A5N7CGJ0</accession>
<proteinExistence type="predicted"/>
<dbReference type="Proteomes" id="UP000326877">
    <property type="component" value="Unassembled WGS sequence"/>
</dbReference>
<name>A0A5N7CGJ0_PETAA</name>
<sequence>MDPFGRLPWFVLQNTLSNLPDLPSLHSLHDASPEVAAFLHRNNDIFAQIVDAIIGDPVRGERGLVPHVQDTVRLVILVWTRQKATGLTQEPGTDIHGSLQYVRERSPLEAQPMLKAISPSTPSAILCQLLSLMARLRCLTHACFHSMIARCLKLQVEHLPKKMRYYNNHLTRPILDRSRRPQGIPYTPVDIGPPTWIEEQRLLSSLLCIVLFYELRKSYFECSVITEDRESVWVLLDDNVEGFWNTILRKYNDGQVEQIATILHWMDDQAGGHENIYSWLLSGGISEDYSHCCQHYTSVTDDQWAEAENNVNSGRSSRGMKCLWRCKSHLLSPLKCLDYSVFRSYGLVFWDGIRMDALGFPGTQNVQEMWFAWSSILTEQDWEEMLRRQSSIATAN</sequence>
<gene>
    <name evidence="1" type="ORF">BDV23DRAFT_180638</name>
</gene>
<organism evidence="1">
    <name type="scientific">Petromyces alliaceus</name>
    <name type="common">Aspergillus alliaceus</name>
    <dbReference type="NCBI Taxonomy" id="209559"/>
    <lineage>
        <taxon>Eukaryota</taxon>
        <taxon>Fungi</taxon>
        <taxon>Dikarya</taxon>
        <taxon>Ascomycota</taxon>
        <taxon>Pezizomycotina</taxon>
        <taxon>Eurotiomycetes</taxon>
        <taxon>Eurotiomycetidae</taxon>
        <taxon>Eurotiales</taxon>
        <taxon>Aspergillaceae</taxon>
        <taxon>Aspergillus</taxon>
        <taxon>Aspergillus subgen. Circumdati</taxon>
    </lineage>
</organism>
<reference evidence="1" key="1">
    <citation type="submission" date="2019-04" db="EMBL/GenBank/DDBJ databases">
        <title>Friends and foes A comparative genomics studyof 23 Aspergillus species from section Flavi.</title>
        <authorList>
            <consortium name="DOE Joint Genome Institute"/>
            <person name="Kjaerbolling I."/>
            <person name="Vesth T."/>
            <person name="Frisvad J.C."/>
            <person name="Nybo J.L."/>
            <person name="Theobald S."/>
            <person name="Kildgaard S."/>
            <person name="Isbrandt T."/>
            <person name="Kuo A."/>
            <person name="Sato A."/>
            <person name="Lyhne E.K."/>
            <person name="Kogle M.E."/>
            <person name="Wiebenga A."/>
            <person name="Kun R.S."/>
            <person name="Lubbers R.J."/>
            <person name="Makela M.R."/>
            <person name="Barry K."/>
            <person name="Chovatia M."/>
            <person name="Clum A."/>
            <person name="Daum C."/>
            <person name="Haridas S."/>
            <person name="He G."/>
            <person name="LaButti K."/>
            <person name="Lipzen A."/>
            <person name="Mondo S."/>
            <person name="Riley R."/>
            <person name="Salamov A."/>
            <person name="Simmons B.A."/>
            <person name="Magnuson J.K."/>
            <person name="Henrissat B."/>
            <person name="Mortensen U.H."/>
            <person name="Larsen T.O."/>
            <person name="Devries R.P."/>
            <person name="Grigoriev I.V."/>
            <person name="Machida M."/>
            <person name="Baker S.E."/>
            <person name="Andersen M.R."/>
        </authorList>
    </citation>
    <scope>NUCLEOTIDE SEQUENCE [LARGE SCALE GENOMIC DNA]</scope>
    <source>
        <strain evidence="1">IBT 14317</strain>
    </source>
</reference>
<protein>
    <submittedName>
        <fullName evidence="1">Uncharacterized protein</fullName>
    </submittedName>
</protein>